<keyword evidence="3" id="KW-1185">Reference proteome</keyword>
<dbReference type="Gene3D" id="3.40.50.1820">
    <property type="entry name" value="alpha/beta hydrolase"/>
    <property type="match status" value="1"/>
</dbReference>
<organism evidence="2 3">
    <name type="scientific">Capronia coronata CBS 617.96</name>
    <dbReference type="NCBI Taxonomy" id="1182541"/>
    <lineage>
        <taxon>Eukaryota</taxon>
        <taxon>Fungi</taxon>
        <taxon>Dikarya</taxon>
        <taxon>Ascomycota</taxon>
        <taxon>Pezizomycotina</taxon>
        <taxon>Eurotiomycetes</taxon>
        <taxon>Chaetothyriomycetidae</taxon>
        <taxon>Chaetothyriales</taxon>
        <taxon>Herpotrichiellaceae</taxon>
        <taxon>Capronia</taxon>
    </lineage>
</organism>
<feature type="region of interest" description="Disordered" evidence="1">
    <location>
        <begin position="133"/>
        <end position="160"/>
    </location>
</feature>
<sequence length="216" mass="23405">MLNDTYGLTERNHIMVGHSCGATLAFQALQRSCTHNSDRPLPPPRALVGLAGIYDLRLLYESHKDGPYGDIYASFIEGAFGKNMDDWDRASPAYFAERNSEMFSSTSILLVTAEGDELVEPAQRDVMRRAILGSKSSSSSETVPVQDKEPEIETGGGSAMMTENQGGSRYAEMSVKGGHDDMWLVGERMVAAIEKAIQVMLMPKATPPEAAVAAVS</sequence>
<dbReference type="Proteomes" id="UP000019484">
    <property type="component" value="Unassembled WGS sequence"/>
</dbReference>
<dbReference type="eggNOG" id="ENOG502S28Q">
    <property type="taxonomic scope" value="Eukaryota"/>
</dbReference>
<dbReference type="RefSeq" id="XP_007727476.1">
    <property type="nucleotide sequence ID" value="XM_007729286.1"/>
</dbReference>
<dbReference type="GeneID" id="19163275"/>
<gene>
    <name evidence="2" type="ORF">A1O1_08424</name>
</gene>
<proteinExistence type="predicted"/>
<dbReference type="OrthoDB" id="420264at2759"/>
<comment type="caution">
    <text evidence="2">The sequence shown here is derived from an EMBL/GenBank/DDBJ whole genome shotgun (WGS) entry which is preliminary data.</text>
</comment>
<dbReference type="InterPro" id="IPR029058">
    <property type="entry name" value="AB_hydrolase_fold"/>
</dbReference>
<dbReference type="HOGENOM" id="CLU_1277483_0_0_1"/>
<evidence type="ECO:0000313" key="2">
    <source>
        <dbReference type="EMBL" id="EXJ80282.1"/>
    </source>
</evidence>
<reference evidence="2 3" key="1">
    <citation type="submission" date="2013-03" db="EMBL/GenBank/DDBJ databases">
        <title>The Genome Sequence of Capronia coronata CBS 617.96.</title>
        <authorList>
            <consortium name="The Broad Institute Genomics Platform"/>
            <person name="Cuomo C."/>
            <person name="de Hoog S."/>
            <person name="Gorbushina A."/>
            <person name="Walker B."/>
            <person name="Young S.K."/>
            <person name="Zeng Q."/>
            <person name="Gargeya S."/>
            <person name="Fitzgerald M."/>
            <person name="Haas B."/>
            <person name="Abouelleil A."/>
            <person name="Allen A.W."/>
            <person name="Alvarado L."/>
            <person name="Arachchi H.M."/>
            <person name="Berlin A.M."/>
            <person name="Chapman S.B."/>
            <person name="Gainer-Dewar J."/>
            <person name="Goldberg J."/>
            <person name="Griggs A."/>
            <person name="Gujja S."/>
            <person name="Hansen M."/>
            <person name="Howarth C."/>
            <person name="Imamovic A."/>
            <person name="Ireland A."/>
            <person name="Larimer J."/>
            <person name="McCowan C."/>
            <person name="Murphy C."/>
            <person name="Pearson M."/>
            <person name="Poon T.W."/>
            <person name="Priest M."/>
            <person name="Roberts A."/>
            <person name="Saif S."/>
            <person name="Shea T."/>
            <person name="Sisk P."/>
            <person name="Sykes S."/>
            <person name="Wortman J."/>
            <person name="Nusbaum C."/>
            <person name="Birren B."/>
        </authorList>
    </citation>
    <scope>NUCLEOTIDE SEQUENCE [LARGE SCALE GENOMIC DNA]</scope>
    <source>
        <strain evidence="2 3">CBS 617.96</strain>
    </source>
</reference>
<dbReference type="SUPFAM" id="SSF53474">
    <property type="entry name" value="alpha/beta-Hydrolases"/>
    <property type="match status" value="1"/>
</dbReference>
<accession>W9XIE2</accession>
<dbReference type="AlphaFoldDB" id="W9XIE2"/>
<name>W9XIE2_9EURO</name>
<evidence type="ECO:0000256" key="1">
    <source>
        <dbReference type="SAM" id="MobiDB-lite"/>
    </source>
</evidence>
<evidence type="ECO:0000313" key="3">
    <source>
        <dbReference type="Proteomes" id="UP000019484"/>
    </source>
</evidence>
<protein>
    <submittedName>
        <fullName evidence="2">Uncharacterized protein</fullName>
    </submittedName>
</protein>
<dbReference type="STRING" id="1182541.W9XIE2"/>
<dbReference type="EMBL" id="AMWN01000008">
    <property type="protein sequence ID" value="EXJ80282.1"/>
    <property type="molecule type" value="Genomic_DNA"/>
</dbReference>